<dbReference type="KEGG" id="ure:UREG_04948"/>
<dbReference type="OMA" id="HEIYGCI"/>
<accession>C4JUZ5</accession>
<dbReference type="EMBL" id="CH476617">
    <property type="protein sequence ID" value="EEP80106.1"/>
    <property type="molecule type" value="Genomic_DNA"/>
</dbReference>
<dbReference type="PROSITE" id="PS50181">
    <property type="entry name" value="FBOX"/>
    <property type="match status" value="1"/>
</dbReference>
<dbReference type="Proteomes" id="UP000002058">
    <property type="component" value="Unassembled WGS sequence"/>
</dbReference>
<dbReference type="HOGENOM" id="CLU_044126_0_0_1"/>
<dbReference type="GeneID" id="8438001"/>
<dbReference type="SUPFAM" id="SSF81383">
    <property type="entry name" value="F-box domain"/>
    <property type="match status" value="1"/>
</dbReference>
<organism evidence="2 3">
    <name type="scientific">Uncinocarpus reesii (strain UAMH 1704)</name>
    <dbReference type="NCBI Taxonomy" id="336963"/>
    <lineage>
        <taxon>Eukaryota</taxon>
        <taxon>Fungi</taxon>
        <taxon>Dikarya</taxon>
        <taxon>Ascomycota</taxon>
        <taxon>Pezizomycotina</taxon>
        <taxon>Eurotiomycetes</taxon>
        <taxon>Eurotiomycetidae</taxon>
        <taxon>Onygenales</taxon>
        <taxon>Onygenaceae</taxon>
        <taxon>Uncinocarpus</taxon>
    </lineage>
</organism>
<proteinExistence type="predicted"/>
<dbReference type="InParanoid" id="C4JUZ5"/>
<dbReference type="eggNOG" id="ENOG502S952">
    <property type="taxonomic scope" value="Eukaryota"/>
</dbReference>
<dbReference type="RefSeq" id="XP_002584259.1">
    <property type="nucleotide sequence ID" value="XM_002584213.1"/>
</dbReference>
<gene>
    <name evidence="2" type="ORF">UREG_04948</name>
</gene>
<keyword evidence="3" id="KW-1185">Reference proteome</keyword>
<evidence type="ECO:0000313" key="2">
    <source>
        <dbReference type="EMBL" id="EEP80106.1"/>
    </source>
</evidence>
<dbReference type="InterPro" id="IPR036047">
    <property type="entry name" value="F-box-like_dom_sf"/>
</dbReference>
<dbReference type="VEuPathDB" id="FungiDB:UREG_04948"/>
<dbReference type="AlphaFoldDB" id="C4JUZ5"/>
<evidence type="ECO:0000259" key="1">
    <source>
        <dbReference type="PROSITE" id="PS50181"/>
    </source>
</evidence>
<sequence>MANLAQTLSNVDICSDASQPRPPILDIPHEIYGCIFENLDVQSIFNFGMTCQELWPVAKYFVKDRFKQVLGVWAGVPLICPGCDHPKGENSYPPGLLSKAAEEELKKGLRVGEPGPLGQLLHIPGHEEIEQRYYKTNLFRLAIKRYKMLPLVSTAVNSMIHVSNTPGLRRPRDVFRFTRPMPSMFYPLGEKWILRNLTTRQIVRAEEIALKQEYIQGPLIKILGFGEVIIAKTCWSDHADTWVNYPVNKGPWAGHSFDVVPISKIKDDDTWEDISLEIAAELRKMCRLQYGHGWREKLIYRFERKCMDPWGCWRDETLWETVQRQAKSSTQGWFGFFRKKH</sequence>
<dbReference type="CDD" id="cd09917">
    <property type="entry name" value="F-box_SF"/>
    <property type="match status" value="1"/>
</dbReference>
<evidence type="ECO:0000313" key="3">
    <source>
        <dbReference type="Proteomes" id="UP000002058"/>
    </source>
</evidence>
<feature type="domain" description="F-box" evidence="1">
    <location>
        <begin position="21"/>
        <end position="69"/>
    </location>
</feature>
<dbReference type="InterPro" id="IPR001810">
    <property type="entry name" value="F-box_dom"/>
</dbReference>
<protein>
    <recommendedName>
        <fullName evidence="1">F-box domain-containing protein</fullName>
    </recommendedName>
</protein>
<dbReference type="OrthoDB" id="2588098at2759"/>
<name>C4JUZ5_UNCRE</name>
<reference evidence="3" key="1">
    <citation type="journal article" date="2009" name="Genome Res.">
        <title>Comparative genomic analyses of the human fungal pathogens Coccidioides and their relatives.</title>
        <authorList>
            <person name="Sharpton T.J."/>
            <person name="Stajich J.E."/>
            <person name="Rounsley S.D."/>
            <person name="Gardner M.J."/>
            <person name="Wortman J.R."/>
            <person name="Jordar V.S."/>
            <person name="Maiti R."/>
            <person name="Kodira C.D."/>
            <person name="Neafsey D.E."/>
            <person name="Zeng Q."/>
            <person name="Hung C.-Y."/>
            <person name="McMahan C."/>
            <person name="Muszewska A."/>
            <person name="Grynberg M."/>
            <person name="Mandel M.A."/>
            <person name="Kellner E.M."/>
            <person name="Barker B.M."/>
            <person name="Galgiani J.N."/>
            <person name="Orbach M.J."/>
            <person name="Kirkland T.N."/>
            <person name="Cole G.T."/>
            <person name="Henn M.R."/>
            <person name="Birren B.W."/>
            <person name="Taylor J.W."/>
        </authorList>
    </citation>
    <scope>NUCLEOTIDE SEQUENCE [LARGE SCALE GENOMIC DNA]</scope>
    <source>
        <strain evidence="3">UAMH 1704</strain>
    </source>
</reference>